<reference evidence="2 3" key="1">
    <citation type="journal article" date="2015" name="Genome Announc.">
        <title>Expanding the biotechnology potential of lactobacilli through comparative genomics of 213 strains and associated genera.</title>
        <authorList>
            <person name="Sun Z."/>
            <person name="Harris H.M."/>
            <person name="McCann A."/>
            <person name="Guo C."/>
            <person name="Argimon S."/>
            <person name="Zhang W."/>
            <person name="Yang X."/>
            <person name="Jeffery I.B."/>
            <person name="Cooney J.C."/>
            <person name="Kagawa T.F."/>
            <person name="Liu W."/>
            <person name="Song Y."/>
            <person name="Salvetti E."/>
            <person name="Wrobel A."/>
            <person name="Rasinkangas P."/>
            <person name="Parkhill J."/>
            <person name="Rea M.C."/>
            <person name="O'Sullivan O."/>
            <person name="Ritari J."/>
            <person name="Douillard F.P."/>
            <person name="Paul Ross R."/>
            <person name="Yang R."/>
            <person name="Briner A.E."/>
            <person name="Felis G.E."/>
            <person name="de Vos W.M."/>
            <person name="Barrangou R."/>
            <person name="Klaenhammer T.R."/>
            <person name="Caufield P.W."/>
            <person name="Cui Y."/>
            <person name="Zhang H."/>
            <person name="O'Toole P.W."/>
        </authorList>
    </citation>
    <scope>NUCLEOTIDE SEQUENCE [LARGE SCALE GENOMIC DNA]</scope>
    <source>
        <strain evidence="2 3">DSM 14500</strain>
    </source>
</reference>
<feature type="region of interest" description="Disordered" evidence="1">
    <location>
        <begin position="1"/>
        <end position="28"/>
    </location>
</feature>
<keyword evidence="3" id="KW-1185">Reference proteome</keyword>
<name>A0A0R1QKP3_9LACO</name>
<proteinExistence type="predicted"/>
<feature type="compositionally biased region" description="Basic residues" evidence="1">
    <location>
        <begin position="1"/>
        <end position="10"/>
    </location>
</feature>
<dbReference type="PATRIC" id="fig|1423770.3.peg.1742"/>
<evidence type="ECO:0000313" key="3">
    <source>
        <dbReference type="Proteomes" id="UP000050872"/>
    </source>
</evidence>
<dbReference type="AlphaFoldDB" id="A0A0R1QKP3"/>
<accession>A0A0R1QKP3</accession>
<gene>
    <name evidence="2" type="ORF">FD29_GL001702</name>
</gene>
<sequence>MGYLKRHKLRTNSNDNNNIKNPENAKEIRPAINPGSTVISITLTIIEIKTSNDVRFKIMETPP</sequence>
<evidence type="ECO:0000313" key="2">
    <source>
        <dbReference type="EMBL" id="KRL42677.1"/>
    </source>
</evidence>
<evidence type="ECO:0000256" key="1">
    <source>
        <dbReference type="SAM" id="MobiDB-lite"/>
    </source>
</evidence>
<organism evidence="2 3">
    <name type="scientific">Companilactobacillus mindensis DSM 14500</name>
    <dbReference type="NCBI Taxonomy" id="1423770"/>
    <lineage>
        <taxon>Bacteria</taxon>
        <taxon>Bacillati</taxon>
        <taxon>Bacillota</taxon>
        <taxon>Bacilli</taxon>
        <taxon>Lactobacillales</taxon>
        <taxon>Lactobacillaceae</taxon>
        <taxon>Companilactobacillus</taxon>
    </lineage>
</organism>
<dbReference type="EMBL" id="AZEZ01000103">
    <property type="protein sequence ID" value="KRL42677.1"/>
    <property type="molecule type" value="Genomic_DNA"/>
</dbReference>
<feature type="compositionally biased region" description="Polar residues" evidence="1">
    <location>
        <begin position="11"/>
        <end position="21"/>
    </location>
</feature>
<protein>
    <submittedName>
        <fullName evidence="2">Uncharacterized protein</fullName>
    </submittedName>
</protein>
<dbReference type="Proteomes" id="UP000050872">
    <property type="component" value="Unassembled WGS sequence"/>
</dbReference>
<comment type="caution">
    <text evidence="2">The sequence shown here is derived from an EMBL/GenBank/DDBJ whole genome shotgun (WGS) entry which is preliminary data.</text>
</comment>